<dbReference type="InterPro" id="IPR015421">
    <property type="entry name" value="PyrdxlP-dep_Trfase_major"/>
</dbReference>
<dbReference type="InterPro" id="IPR004839">
    <property type="entry name" value="Aminotransferase_I/II_large"/>
</dbReference>
<dbReference type="GO" id="GO:0030170">
    <property type="term" value="F:pyridoxal phosphate binding"/>
    <property type="evidence" value="ECO:0007669"/>
    <property type="project" value="InterPro"/>
</dbReference>
<evidence type="ECO:0000256" key="3">
    <source>
        <dbReference type="ARBA" id="ARBA00023015"/>
    </source>
</evidence>
<gene>
    <name evidence="7" type="ORF">SAMN04488500_1488</name>
</gene>
<keyword evidence="3" id="KW-0805">Transcription regulation</keyword>
<name>A0A1W2F5G1_9FIRM</name>
<dbReference type="Gene3D" id="3.90.1150.10">
    <property type="entry name" value="Aspartate Aminotransferase, domain 1"/>
    <property type="match status" value="1"/>
</dbReference>
<proteinExistence type="inferred from homology"/>
<feature type="domain" description="HTH gntR-type" evidence="6">
    <location>
        <begin position="22"/>
        <end position="90"/>
    </location>
</feature>
<evidence type="ECO:0000313" key="7">
    <source>
        <dbReference type="EMBL" id="SMD17159.1"/>
    </source>
</evidence>
<evidence type="ECO:0000313" key="8">
    <source>
        <dbReference type="Proteomes" id="UP000192738"/>
    </source>
</evidence>
<dbReference type="GO" id="GO:0003700">
    <property type="term" value="F:DNA-binding transcription factor activity"/>
    <property type="evidence" value="ECO:0007669"/>
    <property type="project" value="InterPro"/>
</dbReference>
<dbReference type="SUPFAM" id="SSF53383">
    <property type="entry name" value="PLP-dependent transferases"/>
    <property type="match status" value="1"/>
</dbReference>
<evidence type="ECO:0000256" key="1">
    <source>
        <dbReference type="ARBA" id="ARBA00005384"/>
    </source>
</evidence>
<dbReference type="OrthoDB" id="9808770at2"/>
<dbReference type="RefSeq" id="WP_084578552.1">
    <property type="nucleotide sequence ID" value="NZ_CP155572.1"/>
</dbReference>
<keyword evidence="2" id="KW-0663">Pyridoxal phosphate</keyword>
<dbReference type="Pfam" id="PF00392">
    <property type="entry name" value="GntR"/>
    <property type="match status" value="1"/>
</dbReference>
<dbReference type="PANTHER" id="PTHR46577">
    <property type="entry name" value="HTH-TYPE TRANSCRIPTIONAL REGULATORY PROTEIN GABR"/>
    <property type="match status" value="1"/>
</dbReference>
<dbReference type="STRING" id="112901.SAMN04488500_1488"/>
<protein>
    <submittedName>
        <fullName evidence="7">Transcriptional regulator, GntR family</fullName>
    </submittedName>
</protein>
<evidence type="ECO:0000256" key="2">
    <source>
        <dbReference type="ARBA" id="ARBA00022898"/>
    </source>
</evidence>
<keyword evidence="8" id="KW-1185">Reference proteome</keyword>
<sequence length="470" mass="52727">MPINSFENYPMSWKPNKEQLASPLYISIANLLEYDIINGNLAPNTKLPPQRELADFLDVNLSTITRAFKICELKGLIYASTGRGTFVSLNVNIPNVLTSNKAVDYIEMGIIKPFYQLNSTILNTVKSVVNKPYSETLLEYSDPLGTSFQKYAAQKWLNRFHLNVPIDNIAITSGAQNALTVILISLFQPGDKIATDIYTHPNFKNLANLLNIQLVPVKGDESGMLPDALDALCKSTTIKGIYLMPSYSNPTNITLSMERRRELADIILKHNQTLIEDDVYAFLLPQEFMPITALIPEQSIYIAGTSKSLCAGLRVAFITFPSFYHSRIISGIYNINLKTPSLNTEIIAELIHSGIADKIIENKIELAKDRNCVFHECFSLKEPVHKLSFFQWLPLPRGLDGNHFEELTKKLGVHVFCSNRFAVGNTEHADFVRLAISSPSDNVELRKGLDIIKSLIQEKSIINTKTEFIV</sequence>
<dbReference type="InterPro" id="IPR036390">
    <property type="entry name" value="WH_DNA-bd_sf"/>
</dbReference>
<keyword evidence="5" id="KW-0804">Transcription</keyword>
<accession>A0A1W2F5G1</accession>
<dbReference type="InterPro" id="IPR015422">
    <property type="entry name" value="PyrdxlP-dep_Trfase_small"/>
</dbReference>
<dbReference type="EMBL" id="FWXI01000048">
    <property type="protein sequence ID" value="SMD17159.1"/>
    <property type="molecule type" value="Genomic_DNA"/>
</dbReference>
<dbReference type="PANTHER" id="PTHR46577:SF1">
    <property type="entry name" value="HTH-TYPE TRANSCRIPTIONAL REGULATORY PROTEIN GABR"/>
    <property type="match status" value="1"/>
</dbReference>
<dbReference type="InterPro" id="IPR036388">
    <property type="entry name" value="WH-like_DNA-bd_sf"/>
</dbReference>
<dbReference type="Pfam" id="PF00155">
    <property type="entry name" value="Aminotran_1_2"/>
    <property type="match status" value="1"/>
</dbReference>
<dbReference type="SMART" id="SM00345">
    <property type="entry name" value="HTH_GNTR"/>
    <property type="match status" value="1"/>
</dbReference>
<dbReference type="InterPro" id="IPR015424">
    <property type="entry name" value="PyrdxlP-dep_Trfase"/>
</dbReference>
<dbReference type="InterPro" id="IPR051446">
    <property type="entry name" value="HTH_trans_reg/aminotransferase"/>
</dbReference>
<comment type="similarity">
    <text evidence="1">In the C-terminal section; belongs to the class-I pyridoxal-phosphate-dependent aminotransferase family.</text>
</comment>
<evidence type="ECO:0000256" key="5">
    <source>
        <dbReference type="ARBA" id="ARBA00023163"/>
    </source>
</evidence>
<keyword evidence="4" id="KW-0238">DNA-binding</keyword>
<dbReference type="GO" id="GO:0003677">
    <property type="term" value="F:DNA binding"/>
    <property type="evidence" value="ECO:0007669"/>
    <property type="project" value="UniProtKB-KW"/>
</dbReference>
<reference evidence="7 8" key="1">
    <citation type="submission" date="2017-04" db="EMBL/GenBank/DDBJ databases">
        <authorList>
            <person name="Afonso C.L."/>
            <person name="Miller P.J."/>
            <person name="Scott M.A."/>
            <person name="Spackman E."/>
            <person name="Goraichik I."/>
            <person name="Dimitrov K.M."/>
            <person name="Suarez D.L."/>
            <person name="Swayne D.E."/>
        </authorList>
    </citation>
    <scope>NUCLEOTIDE SEQUENCE [LARGE SCALE GENOMIC DNA]</scope>
    <source>
        <strain evidence="7 8">DSM 5090</strain>
    </source>
</reference>
<dbReference type="GO" id="GO:0003824">
    <property type="term" value="F:catalytic activity"/>
    <property type="evidence" value="ECO:0007669"/>
    <property type="project" value="UniProtKB-ARBA"/>
</dbReference>
<dbReference type="CDD" id="cd07377">
    <property type="entry name" value="WHTH_GntR"/>
    <property type="match status" value="1"/>
</dbReference>
<dbReference type="SUPFAM" id="SSF46785">
    <property type="entry name" value="Winged helix' DNA-binding domain"/>
    <property type="match status" value="1"/>
</dbReference>
<evidence type="ECO:0000256" key="4">
    <source>
        <dbReference type="ARBA" id="ARBA00023125"/>
    </source>
</evidence>
<dbReference type="CDD" id="cd00609">
    <property type="entry name" value="AAT_like"/>
    <property type="match status" value="1"/>
</dbReference>
<organism evidence="7 8">
    <name type="scientific">Sporomusa malonica</name>
    <dbReference type="NCBI Taxonomy" id="112901"/>
    <lineage>
        <taxon>Bacteria</taxon>
        <taxon>Bacillati</taxon>
        <taxon>Bacillota</taxon>
        <taxon>Negativicutes</taxon>
        <taxon>Selenomonadales</taxon>
        <taxon>Sporomusaceae</taxon>
        <taxon>Sporomusa</taxon>
    </lineage>
</organism>
<dbReference type="Gene3D" id="1.10.10.10">
    <property type="entry name" value="Winged helix-like DNA-binding domain superfamily/Winged helix DNA-binding domain"/>
    <property type="match status" value="1"/>
</dbReference>
<dbReference type="Gene3D" id="3.40.640.10">
    <property type="entry name" value="Type I PLP-dependent aspartate aminotransferase-like (Major domain)"/>
    <property type="match status" value="1"/>
</dbReference>
<dbReference type="InterPro" id="IPR000524">
    <property type="entry name" value="Tscrpt_reg_HTH_GntR"/>
</dbReference>
<dbReference type="Proteomes" id="UP000192738">
    <property type="component" value="Unassembled WGS sequence"/>
</dbReference>
<evidence type="ECO:0000259" key="6">
    <source>
        <dbReference type="PROSITE" id="PS50949"/>
    </source>
</evidence>
<dbReference type="AlphaFoldDB" id="A0A1W2F5G1"/>
<dbReference type="PROSITE" id="PS50949">
    <property type="entry name" value="HTH_GNTR"/>
    <property type="match status" value="1"/>
</dbReference>